<dbReference type="AlphaFoldDB" id="A0A2A2H185"/>
<proteinExistence type="predicted"/>
<evidence type="ECO:0000259" key="1">
    <source>
        <dbReference type="Pfam" id="PF04389"/>
    </source>
</evidence>
<evidence type="ECO:0000313" key="2">
    <source>
        <dbReference type="EMBL" id="PAV03105.1"/>
    </source>
</evidence>
<gene>
    <name evidence="2" type="ORF">ASJ80_07495</name>
</gene>
<dbReference type="Proteomes" id="UP000217784">
    <property type="component" value="Unassembled WGS sequence"/>
</dbReference>
<name>A0A2A2H185_METBR</name>
<dbReference type="Pfam" id="PF04389">
    <property type="entry name" value="Peptidase_M28"/>
    <property type="match status" value="1"/>
</dbReference>
<dbReference type="PANTHER" id="PTHR12147">
    <property type="entry name" value="METALLOPEPTIDASE M28 FAMILY MEMBER"/>
    <property type="match status" value="1"/>
</dbReference>
<evidence type="ECO:0000313" key="3">
    <source>
        <dbReference type="Proteomes" id="UP000217784"/>
    </source>
</evidence>
<organism evidence="2 3">
    <name type="scientific">Methanobacterium bryantii</name>
    <dbReference type="NCBI Taxonomy" id="2161"/>
    <lineage>
        <taxon>Archaea</taxon>
        <taxon>Methanobacteriati</taxon>
        <taxon>Methanobacteriota</taxon>
        <taxon>Methanomada group</taxon>
        <taxon>Methanobacteria</taxon>
        <taxon>Methanobacteriales</taxon>
        <taxon>Methanobacteriaceae</taxon>
        <taxon>Methanobacterium</taxon>
    </lineage>
</organism>
<sequence>MNFKKIFIPIIIFVFIISLLLINSSVNGKSSDLALVSDVKYISQEIGPRPAGSENENKTAQYLKSKLNSYGVKTEVQSFKYYSMYSKGVKSSENVIGTINGTSPKQIIICADLDTVKDKNTGNYTEGANDDVTSIAVLIGLAKEYQHEKPYFTIKLIGFGAGEDPYTLPINASPRTSLNSEEYNKIMYIPYLIGARHYLLENQDSINNTVAVISLEAVGEGIPCFVSQDSFAENNQSFVNFLVFNARINGFNAEKIDFMTYEEPQGRDDPISHIYLPFSYANIPSTFLTCLENPNVNSSTHNNSEMPGYLTVNDNYENLVKNNGGEEGLEKQLDTILSLVKTSINNIDKFYAVKNISVT</sequence>
<dbReference type="OrthoDB" id="69516at2157"/>
<dbReference type="InterPro" id="IPR045175">
    <property type="entry name" value="M28_fam"/>
</dbReference>
<feature type="domain" description="Peptidase M28" evidence="1">
    <location>
        <begin position="94"/>
        <end position="321"/>
    </location>
</feature>
<dbReference type="Gene3D" id="3.40.630.10">
    <property type="entry name" value="Zn peptidases"/>
    <property type="match status" value="1"/>
</dbReference>
<keyword evidence="3" id="KW-1185">Reference proteome</keyword>
<comment type="caution">
    <text evidence="2">The sequence shown here is derived from an EMBL/GenBank/DDBJ whole genome shotgun (WGS) entry which is preliminary data.</text>
</comment>
<dbReference type="GO" id="GO:0008235">
    <property type="term" value="F:metalloexopeptidase activity"/>
    <property type="evidence" value="ECO:0007669"/>
    <property type="project" value="InterPro"/>
</dbReference>
<dbReference type="RefSeq" id="WP_069583805.1">
    <property type="nucleotide sequence ID" value="NZ_LMVM01000040.1"/>
</dbReference>
<dbReference type="GO" id="GO:0006508">
    <property type="term" value="P:proteolysis"/>
    <property type="evidence" value="ECO:0007669"/>
    <property type="project" value="InterPro"/>
</dbReference>
<dbReference type="EMBL" id="LMVM01000040">
    <property type="protein sequence ID" value="PAV03105.1"/>
    <property type="molecule type" value="Genomic_DNA"/>
</dbReference>
<reference evidence="2 3" key="1">
    <citation type="journal article" date="2017" name="BMC Genomics">
        <title>Genomic analysis of methanogenic archaea reveals a shift towards energy conservation.</title>
        <authorList>
            <person name="Gilmore S.P."/>
            <person name="Henske J.K."/>
            <person name="Sexton J.A."/>
            <person name="Solomon K.V."/>
            <person name="Seppala S."/>
            <person name="Yoo J.I."/>
            <person name="Huyett L.M."/>
            <person name="Pressman A."/>
            <person name="Cogan J.Z."/>
            <person name="Kivenson V."/>
            <person name="Peng X."/>
            <person name="Tan Y."/>
            <person name="Valentine D.L."/>
            <person name="O'Malley M.A."/>
        </authorList>
    </citation>
    <scope>NUCLEOTIDE SEQUENCE [LARGE SCALE GENOMIC DNA]</scope>
    <source>
        <strain evidence="2 3">M.o.H.</strain>
    </source>
</reference>
<accession>A0A2A2H185</accession>
<dbReference type="InterPro" id="IPR007484">
    <property type="entry name" value="Peptidase_M28"/>
</dbReference>
<protein>
    <submittedName>
        <fullName evidence="2">Zn-dependent exopeptidase M28</fullName>
    </submittedName>
</protein>
<dbReference type="PANTHER" id="PTHR12147:SF26">
    <property type="entry name" value="PEPTIDASE M28 DOMAIN-CONTAINING PROTEIN"/>
    <property type="match status" value="1"/>
</dbReference>
<dbReference type="SUPFAM" id="SSF53187">
    <property type="entry name" value="Zn-dependent exopeptidases"/>
    <property type="match status" value="1"/>
</dbReference>